<feature type="transmembrane region" description="Helical" evidence="9">
    <location>
        <begin position="763"/>
        <end position="782"/>
    </location>
</feature>
<dbReference type="PANTHER" id="PTHR24223">
    <property type="entry name" value="ATP-BINDING CASSETTE SUB-FAMILY C"/>
    <property type="match status" value="1"/>
</dbReference>
<evidence type="ECO:0000256" key="6">
    <source>
        <dbReference type="ARBA" id="ARBA00022840"/>
    </source>
</evidence>
<dbReference type="FunFam" id="3.40.50.300:FF:000630">
    <property type="entry name" value="ATP-binding cassette (ABC) transporter, putative"/>
    <property type="match status" value="1"/>
</dbReference>
<keyword evidence="13" id="KW-1185">Reference proteome</keyword>
<dbReference type="PROSITE" id="PS50893">
    <property type="entry name" value="ABC_TRANSPORTER_2"/>
    <property type="match status" value="2"/>
</dbReference>
<feature type="transmembrane region" description="Helical" evidence="9">
    <location>
        <begin position="838"/>
        <end position="861"/>
    </location>
</feature>
<accession>A0A1Y2BZB5</accession>
<dbReference type="InterPro" id="IPR003439">
    <property type="entry name" value="ABC_transporter-like_ATP-bd"/>
</dbReference>
<dbReference type="InterPro" id="IPR044726">
    <property type="entry name" value="ABCC_6TM_D2"/>
</dbReference>
<dbReference type="GO" id="GO:0016887">
    <property type="term" value="F:ATP hydrolysis activity"/>
    <property type="evidence" value="ECO:0007669"/>
    <property type="project" value="InterPro"/>
</dbReference>
<dbReference type="GO" id="GO:0000329">
    <property type="term" value="C:fungal-type vacuole membrane"/>
    <property type="evidence" value="ECO:0007669"/>
    <property type="project" value="UniProtKB-ARBA"/>
</dbReference>
<dbReference type="InterPro" id="IPR017871">
    <property type="entry name" value="ABC_transporter-like_CS"/>
</dbReference>
<keyword evidence="6" id="KW-0067">ATP-binding</keyword>
<keyword evidence="7 9" id="KW-1133">Transmembrane helix</keyword>
<feature type="transmembrane region" description="Helical" evidence="9">
    <location>
        <begin position="133"/>
        <end position="155"/>
    </location>
</feature>
<keyword evidence="8 9" id="KW-0472">Membrane</keyword>
<dbReference type="InterPro" id="IPR036640">
    <property type="entry name" value="ABC1_TM_sf"/>
</dbReference>
<keyword evidence="5" id="KW-0547">Nucleotide-binding</keyword>
<evidence type="ECO:0000259" key="11">
    <source>
        <dbReference type="PROSITE" id="PS50929"/>
    </source>
</evidence>
<name>A0A1Y2BZB5_9FUNG</name>
<dbReference type="CDD" id="cd18580">
    <property type="entry name" value="ABC_6TM_ABCC_D2"/>
    <property type="match status" value="1"/>
</dbReference>
<dbReference type="EMBL" id="MCGO01000036">
    <property type="protein sequence ID" value="ORY40108.1"/>
    <property type="molecule type" value="Genomic_DNA"/>
</dbReference>
<dbReference type="PROSITE" id="PS50929">
    <property type="entry name" value="ABC_TM1F"/>
    <property type="match status" value="2"/>
</dbReference>
<evidence type="ECO:0000256" key="1">
    <source>
        <dbReference type="ARBA" id="ARBA00004128"/>
    </source>
</evidence>
<evidence type="ECO:0000259" key="10">
    <source>
        <dbReference type="PROSITE" id="PS50893"/>
    </source>
</evidence>
<dbReference type="OrthoDB" id="6500128at2759"/>
<feature type="transmembrane region" description="Helical" evidence="9">
    <location>
        <begin position="61"/>
        <end position="81"/>
    </location>
</feature>
<evidence type="ECO:0000256" key="5">
    <source>
        <dbReference type="ARBA" id="ARBA00022741"/>
    </source>
</evidence>
<dbReference type="InterPro" id="IPR050173">
    <property type="entry name" value="ABC_transporter_C-like"/>
</dbReference>
<feature type="domain" description="ABC transmembrane type-1" evidence="11">
    <location>
        <begin position="39"/>
        <end position="289"/>
    </location>
</feature>
<feature type="transmembrane region" description="Helical" evidence="9">
    <location>
        <begin position="632"/>
        <end position="653"/>
    </location>
</feature>
<dbReference type="Gene3D" id="3.40.50.300">
    <property type="entry name" value="P-loop containing nucleotide triphosphate hydrolases"/>
    <property type="match status" value="2"/>
</dbReference>
<proteinExistence type="predicted"/>
<feature type="domain" description="ABC transporter" evidence="10">
    <location>
        <begin position="933"/>
        <end position="1168"/>
    </location>
</feature>
<evidence type="ECO:0000256" key="2">
    <source>
        <dbReference type="ARBA" id="ARBA00022448"/>
    </source>
</evidence>
<feature type="transmembrane region" description="Helical" evidence="9">
    <location>
        <begin position="239"/>
        <end position="256"/>
    </location>
</feature>
<feature type="transmembrane region" description="Helical" evidence="9">
    <location>
        <begin position="673"/>
        <end position="699"/>
    </location>
</feature>
<evidence type="ECO:0000313" key="12">
    <source>
        <dbReference type="EMBL" id="ORY40108.1"/>
    </source>
</evidence>
<dbReference type="SMART" id="SM00382">
    <property type="entry name" value="AAA"/>
    <property type="match status" value="2"/>
</dbReference>
<evidence type="ECO:0000256" key="3">
    <source>
        <dbReference type="ARBA" id="ARBA00022692"/>
    </source>
</evidence>
<feature type="domain" description="ABC transmembrane type-1" evidence="11">
    <location>
        <begin position="643"/>
        <end position="895"/>
    </location>
</feature>
<dbReference type="CDD" id="cd03250">
    <property type="entry name" value="ABCC_MRP_domain1"/>
    <property type="match status" value="1"/>
</dbReference>
<dbReference type="FunFam" id="3.40.50.300:FF:000997">
    <property type="entry name" value="Multidrug resistance-associated protein 1"/>
    <property type="match status" value="1"/>
</dbReference>
<dbReference type="GO" id="GO:0005524">
    <property type="term" value="F:ATP binding"/>
    <property type="evidence" value="ECO:0007669"/>
    <property type="project" value="UniProtKB-KW"/>
</dbReference>
<keyword evidence="12" id="KW-0378">Hydrolase</keyword>
<evidence type="ECO:0000256" key="4">
    <source>
        <dbReference type="ARBA" id="ARBA00022737"/>
    </source>
</evidence>
<dbReference type="InterPro" id="IPR027417">
    <property type="entry name" value="P-loop_NTPase"/>
</dbReference>
<feature type="transmembrane region" description="Helical" evidence="9">
    <location>
        <begin position="161"/>
        <end position="185"/>
    </location>
</feature>
<dbReference type="GO" id="GO:0140359">
    <property type="term" value="F:ABC-type transporter activity"/>
    <property type="evidence" value="ECO:0007669"/>
    <property type="project" value="InterPro"/>
</dbReference>
<comment type="caution">
    <text evidence="12">The sequence shown here is derived from an EMBL/GenBank/DDBJ whole genome shotgun (WGS) entry which is preliminary data.</text>
</comment>
<dbReference type="InterPro" id="IPR003593">
    <property type="entry name" value="AAA+_ATPase"/>
</dbReference>
<dbReference type="Proteomes" id="UP000193642">
    <property type="component" value="Unassembled WGS sequence"/>
</dbReference>
<dbReference type="Pfam" id="PF00664">
    <property type="entry name" value="ABC_membrane"/>
    <property type="match status" value="2"/>
</dbReference>
<reference evidence="12 13" key="1">
    <citation type="submission" date="2016-07" db="EMBL/GenBank/DDBJ databases">
        <title>Pervasive Adenine N6-methylation of Active Genes in Fungi.</title>
        <authorList>
            <consortium name="DOE Joint Genome Institute"/>
            <person name="Mondo S.J."/>
            <person name="Dannebaum R.O."/>
            <person name="Kuo R.C."/>
            <person name="Labutti K."/>
            <person name="Haridas S."/>
            <person name="Kuo A."/>
            <person name="Salamov A."/>
            <person name="Ahrendt S.R."/>
            <person name="Lipzen A."/>
            <person name="Sullivan W."/>
            <person name="Andreopoulos W.B."/>
            <person name="Clum A."/>
            <person name="Lindquist E."/>
            <person name="Daum C."/>
            <person name="Ramamoorthy G.K."/>
            <person name="Gryganskyi A."/>
            <person name="Culley D."/>
            <person name="Magnuson J.K."/>
            <person name="James T.Y."/>
            <person name="O'Malley M.A."/>
            <person name="Stajich J.E."/>
            <person name="Spatafora J.W."/>
            <person name="Visel A."/>
            <person name="Grigoriev I.V."/>
        </authorList>
    </citation>
    <scope>NUCLEOTIDE SEQUENCE [LARGE SCALE GENOMIC DNA]</scope>
    <source>
        <strain evidence="12 13">JEL800</strain>
    </source>
</reference>
<sequence length="1191" mass="130475">MASYSSKWLDEFMVQASAYSKSGKSSNEPSLALALLPHLGDVVDYLTPSFSREHLWTKSGLGLALALFFLQLLNTVVTILSRSLSVVAVIRTRAALTSAIYKKTLYLSSKARKEYPAGKVNSLVSSDITQTTAFINIIHTVIGMPIKAICLFVFIWRLLGISTIVAAAIFFLPGAFLFLVTPYLAKCSSEYVATLDARTVALREFLYGIKIVKYNTLEDHIGTKIKSARNNQIAVLQKNAFYTSLLLIIILIQQVGVTPITLIVYGALGNAFVPSVISMALNFLNMFMSVSIELQEATMVFTCVVSYQRIQTFLLADEMDASDYPTIKSAEDSNKSIVLSNSTFTWESSKVQDEEGDDKILSKEAEQGSCFALENVSLSIKRGALVAVVGSTGSGKSSLLAGLAGTMRKVKGEATVYGSVAYCPQEPWILSGTIEENITLWETSRKQACKTAVHACALTKDLANFSSGLGTQIGEKGTNLSGGQRARIALARAIAAQPDIYLLDDPLSALDAHVGKEVFARAIKGPAMKNKTVLIATHLLHILPNVDQVLVMDGGVIVQNGTFAELMADKNGKLCDIMKDYHLDEETSDSPDTVVAVKKEDALKNSTEEKVVEDRETGNVTLKTYKSFFKPFGFHWFATFTMFLVVGTVFQGLAQLTLSAWSSNYYKFDNLMIYLYAYAAFSMMVAIFLIVCYTVLLFLSVRSSKVLHDQAMDSLLRAPISFFDSNPIGRTLNRMTKDMGIVDRILPSNLMFLVGGIGGFVSIVPVTAGLVVLVTLAFWFYLRSYRELKRLNAIMNTPIVAHISDIQAFRVQDIFISQQYVKTDQSNLSILLVNMAKLWVELQVTLLATALTLILSLFGIYGVMDPAFVGVALAMTSTFSWSLMQMLFQQAELDGDMVSVERLNHYAENLPREAPKTLPKDATLPNWPSTGSIEIQDLVLAYDSRPDHNVVNGISLTIKDGEKVGIVGRTGSGKSTLMDSLFRLFEAKSGRILIDGQDIATLGLQKARRGIQMIPQSPTLFDGTVRSNIDVLGTASDEDLWYALECCGMKEYVSSLLEKLDSAITEGGTNLSAGQRQLLCLAKVLLQNGKILVMDEATSSVDAESDLRIQQSMKTHFKDATVLSIAHRLNTIAAFDRVLVLDQGKVAEFEPPHLLLSRDDSIFSEMVNATGAANAAVIRAIAKEHFESTQV</sequence>
<keyword evidence="2" id="KW-0813">Transport</keyword>
<organism evidence="12 13">
    <name type="scientific">Rhizoclosmatium globosum</name>
    <dbReference type="NCBI Taxonomy" id="329046"/>
    <lineage>
        <taxon>Eukaryota</taxon>
        <taxon>Fungi</taxon>
        <taxon>Fungi incertae sedis</taxon>
        <taxon>Chytridiomycota</taxon>
        <taxon>Chytridiomycota incertae sedis</taxon>
        <taxon>Chytridiomycetes</taxon>
        <taxon>Chytridiales</taxon>
        <taxon>Chytriomycetaceae</taxon>
        <taxon>Rhizoclosmatium</taxon>
    </lineage>
</organism>
<dbReference type="CDD" id="cd03244">
    <property type="entry name" value="ABCC_MRP_domain2"/>
    <property type="match status" value="1"/>
</dbReference>
<dbReference type="PANTHER" id="PTHR24223:SF443">
    <property type="entry name" value="MULTIDRUG-RESISTANCE LIKE PROTEIN 1, ISOFORM I"/>
    <property type="match status" value="1"/>
</dbReference>
<dbReference type="SUPFAM" id="SSF52540">
    <property type="entry name" value="P-loop containing nucleoside triphosphate hydrolases"/>
    <property type="match status" value="2"/>
</dbReference>
<dbReference type="AlphaFoldDB" id="A0A1Y2BZB5"/>
<dbReference type="PROSITE" id="PS00211">
    <property type="entry name" value="ABC_TRANSPORTER_1"/>
    <property type="match status" value="2"/>
</dbReference>
<dbReference type="Gene3D" id="1.20.1560.10">
    <property type="entry name" value="ABC transporter type 1, transmembrane domain"/>
    <property type="match status" value="2"/>
</dbReference>
<comment type="subcellular location">
    <subcellularLocation>
        <location evidence="1">Vacuole membrane</location>
        <topology evidence="1">Multi-pass membrane protein</topology>
    </subcellularLocation>
</comment>
<keyword evidence="4" id="KW-0677">Repeat</keyword>
<feature type="domain" description="ABC transporter" evidence="10">
    <location>
        <begin position="351"/>
        <end position="579"/>
    </location>
</feature>
<protein>
    <submittedName>
        <fullName evidence="12">p-loop containing nucleoside triphosphate hydrolase protein</fullName>
    </submittedName>
</protein>
<dbReference type="SUPFAM" id="SSF90123">
    <property type="entry name" value="ABC transporter transmembrane region"/>
    <property type="match status" value="2"/>
</dbReference>
<keyword evidence="3 9" id="KW-0812">Transmembrane</keyword>
<evidence type="ECO:0000256" key="7">
    <source>
        <dbReference type="ARBA" id="ARBA00022989"/>
    </source>
</evidence>
<dbReference type="Pfam" id="PF00005">
    <property type="entry name" value="ABC_tran"/>
    <property type="match status" value="2"/>
</dbReference>
<gene>
    <name evidence="12" type="ORF">BCR33DRAFT_758528</name>
</gene>
<dbReference type="InterPro" id="IPR011527">
    <property type="entry name" value="ABC1_TM_dom"/>
</dbReference>
<evidence type="ECO:0000256" key="9">
    <source>
        <dbReference type="SAM" id="Phobius"/>
    </source>
</evidence>
<evidence type="ECO:0000313" key="13">
    <source>
        <dbReference type="Proteomes" id="UP000193642"/>
    </source>
</evidence>
<dbReference type="STRING" id="329046.A0A1Y2BZB5"/>
<evidence type="ECO:0000256" key="8">
    <source>
        <dbReference type="ARBA" id="ARBA00023136"/>
    </source>
</evidence>